<feature type="transmembrane region" description="Helical" evidence="2">
    <location>
        <begin position="40"/>
        <end position="59"/>
    </location>
</feature>
<dbReference type="EMBL" id="MN739454">
    <property type="protein sequence ID" value="QHT05436.1"/>
    <property type="molecule type" value="Genomic_DNA"/>
</dbReference>
<keyword evidence="2" id="KW-0812">Transmembrane</keyword>
<sequence length="163" mass="19021">MDILWLAVICQMIFFISQNSHYSILTFIVLSFLINFITKNVFYIIVIPMVLSHIFYLYIDHRIRKIELFGTKGKGKFRSKRFRKGGKRFRKGGSGISKSFSRLKRQQGINYSQKKQITDLERKISNLQLQVKGNQNKGLILNQKNKKNKNTLRQINSISSTAT</sequence>
<keyword evidence="2" id="KW-1133">Transmembrane helix</keyword>
<evidence type="ECO:0000256" key="2">
    <source>
        <dbReference type="SAM" id="Phobius"/>
    </source>
</evidence>
<name>A0A6C0CKX4_9ZZZZ</name>
<feature type="coiled-coil region" evidence="1">
    <location>
        <begin position="110"/>
        <end position="137"/>
    </location>
</feature>
<organism evidence="3">
    <name type="scientific">viral metagenome</name>
    <dbReference type="NCBI Taxonomy" id="1070528"/>
    <lineage>
        <taxon>unclassified sequences</taxon>
        <taxon>metagenomes</taxon>
        <taxon>organismal metagenomes</taxon>
    </lineage>
</organism>
<keyword evidence="2" id="KW-0472">Membrane</keyword>
<evidence type="ECO:0000256" key="1">
    <source>
        <dbReference type="SAM" id="Coils"/>
    </source>
</evidence>
<reference evidence="3" key="1">
    <citation type="journal article" date="2020" name="Nature">
        <title>Giant virus diversity and host interactions through global metagenomics.</title>
        <authorList>
            <person name="Schulz F."/>
            <person name="Roux S."/>
            <person name="Paez-Espino D."/>
            <person name="Jungbluth S."/>
            <person name="Walsh D.A."/>
            <person name="Denef V.J."/>
            <person name="McMahon K.D."/>
            <person name="Konstantinidis K.T."/>
            <person name="Eloe-Fadrosh E.A."/>
            <person name="Kyrpides N.C."/>
            <person name="Woyke T."/>
        </authorList>
    </citation>
    <scope>NUCLEOTIDE SEQUENCE</scope>
    <source>
        <strain evidence="3">GVMAG-M-3300021375-17</strain>
    </source>
</reference>
<dbReference type="AlphaFoldDB" id="A0A6C0CKX4"/>
<proteinExistence type="predicted"/>
<protein>
    <submittedName>
        <fullName evidence="3">Uncharacterized protein</fullName>
    </submittedName>
</protein>
<keyword evidence="1" id="KW-0175">Coiled coil</keyword>
<evidence type="ECO:0000313" key="3">
    <source>
        <dbReference type="EMBL" id="QHT05436.1"/>
    </source>
</evidence>
<accession>A0A6C0CKX4</accession>
<feature type="transmembrane region" description="Helical" evidence="2">
    <location>
        <begin position="12"/>
        <end position="34"/>
    </location>
</feature>